<evidence type="ECO:0000256" key="1">
    <source>
        <dbReference type="ARBA" id="ARBA00008226"/>
    </source>
</evidence>
<dbReference type="InterPro" id="IPR002312">
    <property type="entry name" value="Asp/Asn-tRNA-synth_IIb"/>
</dbReference>
<dbReference type="Pfam" id="PF01336">
    <property type="entry name" value="tRNA_anti-codon"/>
    <property type="match status" value="1"/>
</dbReference>
<evidence type="ECO:0000313" key="9">
    <source>
        <dbReference type="Ensembl" id="ENSACLP00000084777.1"/>
    </source>
</evidence>
<protein>
    <recommendedName>
        <fullName evidence="2">asparagine--tRNA ligase</fullName>
        <ecNumber evidence="2">6.1.1.22</ecNumber>
    </recommendedName>
</protein>
<keyword evidence="3" id="KW-0436">Ligase</keyword>
<dbReference type="Ensembl" id="ENSACLT00000059140.1">
    <property type="protein sequence ID" value="ENSACLP00000084777.1"/>
    <property type="gene ID" value="ENSACLG00000023017.2"/>
</dbReference>
<reference evidence="9" key="2">
    <citation type="submission" date="2025-08" db="UniProtKB">
        <authorList>
            <consortium name="Ensembl"/>
        </authorList>
    </citation>
    <scope>IDENTIFICATION</scope>
</reference>
<keyword evidence="7" id="KW-0030">Aminoacyl-tRNA synthetase</keyword>
<feature type="domain" description="Aminoacyl-transfer RNA synthetases class-II family profile" evidence="8">
    <location>
        <begin position="142"/>
        <end position="442"/>
    </location>
</feature>
<keyword evidence="5" id="KW-0067">ATP-binding</keyword>
<dbReference type="Pfam" id="PF00152">
    <property type="entry name" value="tRNA-synt_2"/>
    <property type="match status" value="1"/>
</dbReference>
<dbReference type="InterPro" id="IPR004522">
    <property type="entry name" value="Asn-tRNA-ligase"/>
</dbReference>
<dbReference type="GO" id="GO:0004816">
    <property type="term" value="F:asparagine-tRNA ligase activity"/>
    <property type="evidence" value="ECO:0007669"/>
    <property type="project" value="UniProtKB-EC"/>
</dbReference>
<reference evidence="9" key="1">
    <citation type="submission" date="2018-05" db="EMBL/GenBank/DDBJ databases">
        <authorList>
            <person name="Datahose"/>
        </authorList>
    </citation>
    <scope>NUCLEOTIDE SEQUENCE</scope>
</reference>
<sequence length="452" mass="50185">MLQSAAKVLSFASATSVSRGIAAGIRHYCKNTPTKLRVSQALSGAELGSNIKVQGWVRSVRAQKANVFLHVNDGSSLQSLQVVASSELSDPLLTFGSAVEVTGILKKSPHQKQPVELDAKQINVVGECNPSDMALSIFANFLISGAEQMLLDNGFVEINTPIITSNDCEGAGELFQVEPSGPDYADGENFFSVPAYLTVSGQLHLEVVSGAFSKVYTFGPTFRAENSQSRRHLAEFYMVEAEISFTQSLEDLTKVMEDMFRFATEHVLAHCVEDVDLFHKHVTPGHREYLVSFLRITYREAIDILRRSSERFAFPTDWGCDLKTEHEKYLVKHCGNIPVFVTDYPYDLKPFYARDNQDHPERTAAAVDLLVPGVGELCGGSLREERLNLLSARLEEAGLEDVYSWYLDLRRFGSVPHGGFGLGFERYLQCILGVDNIKDVVPFPRFSHSCLL</sequence>
<dbReference type="EC" id="6.1.1.22" evidence="2"/>
<dbReference type="InterPro" id="IPR004365">
    <property type="entry name" value="NA-bd_OB_tRNA"/>
</dbReference>
<dbReference type="PANTHER" id="PTHR22594:SF34">
    <property type="entry name" value="ASPARAGINE--TRNA LIGASE, MITOCHONDRIAL-RELATED"/>
    <property type="match status" value="1"/>
</dbReference>
<name>A0AAX7VUG5_ASTCA</name>
<dbReference type="GO" id="GO:0005739">
    <property type="term" value="C:mitochondrion"/>
    <property type="evidence" value="ECO:0007669"/>
    <property type="project" value="TreeGrafter"/>
</dbReference>
<dbReference type="AlphaFoldDB" id="A0AAX7VUG5"/>
<dbReference type="InterPro" id="IPR045864">
    <property type="entry name" value="aa-tRNA-synth_II/BPL/LPL"/>
</dbReference>
<dbReference type="PRINTS" id="PR01042">
    <property type="entry name" value="TRNASYNTHASP"/>
</dbReference>
<evidence type="ECO:0000256" key="4">
    <source>
        <dbReference type="ARBA" id="ARBA00022741"/>
    </source>
</evidence>
<evidence type="ECO:0000256" key="2">
    <source>
        <dbReference type="ARBA" id="ARBA00012816"/>
    </source>
</evidence>
<dbReference type="Gene3D" id="2.40.50.140">
    <property type="entry name" value="Nucleic acid-binding proteins"/>
    <property type="match status" value="1"/>
</dbReference>
<dbReference type="Proteomes" id="UP000265100">
    <property type="component" value="Chromosome 14"/>
</dbReference>
<evidence type="ECO:0000313" key="10">
    <source>
        <dbReference type="Proteomes" id="UP000265100"/>
    </source>
</evidence>
<dbReference type="SUPFAM" id="SSF50249">
    <property type="entry name" value="Nucleic acid-binding proteins"/>
    <property type="match status" value="1"/>
</dbReference>
<reference evidence="9" key="3">
    <citation type="submission" date="2025-09" db="UniProtKB">
        <authorList>
            <consortium name="Ensembl"/>
        </authorList>
    </citation>
    <scope>IDENTIFICATION</scope>
</reference>
<dbReference type="GO" id="GO:0005524">
    <property type="term" value="F:ATP binding"/>
    <property type="evidence" value="ECO:0007669"/>
    <property type="project" value="UniProtKB-KW"/>
</dbReference>
<dbReference type="NCBIfam" id="TIGR00457">
    <property type="entry name" value="asnS"/>
    <property type="match status" value="1"/>
</dbReference>
<evidence type="ECO:0000256" key="6">
    <source>
        <dbReference type="ARBA" id="ARBA00022917"/>
    </source>
</evidence>
<dbReference type="SUPFAM" id="SSF55681">
    <property type="entry name" value="Class II aaRS and biotin synthetases"/>
    <property type="match status" value="1"/>
</dbReference>
<dbReference type="CDD" id="cd00776">
    <property type="entry name" value="AsxRS_core"/>
    <property type="match status" value="1"/>
</dbReference>
<dbReference type="InterPro" id="IPR012340">
    <property type="entry name" value="NA-bd_OB-fold"/>
</dbReference>
<evidence type="ECO:0000256" key="7">
    <source>
        <dbReference type="ARBA" id="ARBA00023146"/>
    </source>
</evidence>
<keyword evidence="10" id="KW-1185">Reference proteome</keyword>
<keyword evidence="6" id="KW-0648">Protein biosynthesis</keyword>
<evidence type="ECO:0000256" key="5">
    <source>
        <dbReference type="ARBA" id="ARBA00022840"/>
    </source>
</evidence>
<dbReference type="CDD" id="cd04318">
    <property type="entry name" value="EcAsnRS_like_N"/>
    <property type="match status" value="1"/>
</dbReference>
<gene>
    <name evidence="9" type="primary">NARS2</name>
</gene>
<dbReference type="InterPro" id="IPR006195">
    <property type="entry name" value="aa-tRNA-synth_II"/>
</dbReference>
<evidence type="ECO:0000256" key="3">
    <source>
        <dbReference type="ARBA" id="ARBA00022598"/>
    </source>
</evidence>
<dbReference type="GO" id="GO:0006421">
    <property type="term" value="P:asparaginyl-tRNA aminoacylation"/>
    <property type="evidence" value="ECO:0007669"/>
    <property type="project" value="InterPro"/>
</dbReference>
<dbReference type="InterPro" id="IPR004364">
    <property type="entry name" value="Aa-tRNA-synt_II"/>
</dbReference>
<dbReference type="Gene3D" id="3.30.930.10">
    <property type="entry name" value="Bira Bifunctional Protein, Domain 2"/>
    <property type="match status" value="1"/>
</dbReference>
<evidence type="ECO:0000259" key="8">
    <source>
        <dbReference type="PROSITE" id="PS50862"/>
    </source>
</evidence>
<keyword evidence="4" id="KW-0547">Nucleotide-binding</keyword>
<dbReference type="PROSITE" id="PS50862">
    <property type="entry name" value="AA_TRNA_LIGASE_II"/>
    <property type="match status" value="1"/>
</dbReference>
<proteinExistence type="inferred from homology"/>
<dbReference type="GO" id="GO:0003676">
    <property type="term" value="F:nucleic acid binding"/>
    <property type="evidence" value="ECO:0007669"/>
    <property type="project" value="InterPro"/>
</dbReference>
<dbReference type="GeneTree" id="ENSGT01030000234618"/>
<accession>A0AAX7VUG5</accession>
<dbReference type="PANTHER" id="PTHR22594">
    <property type="entry name" value="ASPARTYL/LYSYL-TRNA SYNTHETASE"/>
    <property type="match status" value="1"/>
</dbReference>
<organism evidence="9 10">
    <name type="scientific">Astatotilapia calliptera</name>
    <name type="common">Eastern happy</name>
    <name type="synonym">Chromis callipterus</name>
    <dbReference type="NCBI Taxonomy" id="8154"/>
    <lineage>
        <taxon>Eukaryota</taxon>
        <taxon>Metazoa</taxon>
        <taxon>Chordata</taxon>
        <taxon>Craniata</taxon>
        <taxon>Vertebrata</taxon>
        <taxon>Euteleostomi</taxon>
        <taxon>Actinopterygii</taxon>
        <taxon>Neopterygii</taxon>
        <taxon>Teleostei</taxon>
        <taxon>Neoteleostei</taxon>
        <taxon>Acanthomorphata</taxon>
        <taxon>Ovalentaria</taxon>
        <taxon>Cichlomorphae</taxon>
        <taxon>Cichliformes</taxon>
        <taxon>Cichlidae</taxon>
        <taxon>African cichlids</taxon>
        <taxon>Pseudocrenilabrinae</taxon>
        <taxon>Haplochromini</taxon>
        <taxon>Astatotilapia</taxon>
    </lineage>
</organism>
<comment type="similarity">
    <text evidence="1">Belongs to the class-II aminoacyl-tRNA synthetase family.</text>
</comment>